<evidence type="ECO:0000313" key="2">
    <source>
        <dbReference type="Proteomes" id="UP000008792"/>
    </source>
</evidence>
<dbReference type="GO" id="GO:0031146">
    <property type="term" value="P:SCF-dependent proteasomal ubiquitin-dependent protein catabolic process"/>
    <property type="evidence" value="ECO:0007669"/>
    <property type="project" value="TreeGrafter"/>
</dbReference>
<dbReference type="InParanoid" id="B4LV92"/>
<dbReference type="SUPFAM" id="SSF52047">
    <property type="entry name" value="RNI-like"/>
    <property type="match status" value="1"/>
</dbReference>
<protein>
    <recommendedName>
        <fullName evidence="3">F-box domain-containing protein</fullName>
    </recommendedName>
</protein>
<dbReference type="eggNOG" id="KOG1947">
    <property type="taxonomic scope" value="Eukaryota"/>
</dbReference>
<dbReference type="STRING" id="7244.B4LV92"/>
<dbReference type="InterPro" id="IPR032675">
    <property type="entry name" value="LRR_dom_sf"/>
</dbReference>
<name>B4LV92_DROVI</name>
<dbReference type="OMA" id="GCDTNFE"/>
<dbReference type="PhylomeDB" id="B4LV92"/>
<keyword evidence="2" id="KW-1185">Reference proteome</keyword>
<dbReference type="FunCoup" id="B4LV92">
    <property type="interactions" value="4"/>
</dbReference>
<gene>
    <name evidence="1" type="primary">Dvir\GJ17426</name>
    <name evidence="1" type="ORF">Dvir_GJ17426</name>
</gene>
<dbReference type="PANTHER" id="PTHR13318">
    <property type="entry name" value="PARTNER OF PAIRED, ISOFORM B-RELATED"/>
    <property type="match status" value="1"/>
</dbReference>
<dbReference type="AlphaFoldDB" id="B4LV92"/>
<sequence length="431" mass="49088">MSGISGLLAQSEKKGSSSCHILCLHEEIIRQLFTYLPTLCDKVRLACVAPKFRHAFEGWARAHRHTLKAEDVEQMMLPEIIDFFKLAGPYIKVLLVNCASFQKESLLVEFIAEYCKTLEEIYYTNVTDEFRYCALLSRLTGLRRVSIDCLDAEDVLSLNLDGNTELESFELINGCYTGKHLCGFSKLHRLVLRDCLLWNSGEFGIPLKKLRTLVLDDCCFEVMNQSLYQKIAECCLELEELSFSGCDANFEIIAQLPNLQRCTLKTWMTSNELNLGFLSTLAEKKGNKLTYFKLSGQFDISNQHARCLGQLSSLTELHWCDNDVLEDEHFKFFNELTGLKLFGLSWCGRVTDVGLMRLVRKCPQLACIDIKSCDQITDQFVLNAVYCCGKTADRTLTLNVEETKISRGLLQHPDYLKPLNRVKLNFTYGSS</sequence>
<dbReference type="PANTHER" id="PTHR13318:SF190">
    <property type="entry name" value="PARTNER OF PAIRED, ISOFORM B"/>
    <property type="match status" value="1"/>
</dbReference>
<evidence type="ECO:0000313" key="1">
    <source>
        <dbReference type="EMBL" id="EDW64352.1"/>
    </source>
</evidence>
<evidence type="ECO:0008006" key="3">
    <source>
        <dbReference type="Google" id="ProtNLM"/>
    </source>
</evidence>
<proteinExistence type="predicted"/>
<dbReference type="InterPro" id="IPR006553">
    <property type="entry name" value="Leu-rich_rpt_Cys-con_subtyp"/>
</dbReference>
<dbReference type="Gene3D" id="3.80.10.10">
    <property type="entry name" value="Ribonuclease Inhibitor"/>
    <property type="match status" value="1"/>
</dbReference>
<dbReference type="HOGENOM" id="CLU_611482_0_0_1"/>
<dbReference type="GO" id="GO:0019005">
    <property type="term" value="C:SCF ubiquitin ligase complex"/>
    <property type="evidence" value="ECO:0007669"/>
    <property type="project" value="TreeGrafter"/>
</dbReference>
<dbReference type="Proteomes" id="UP000008792">
    <property type="component" value="Unassembled WGS sequence"/>
</dbReference>
<reference evidence="1 2" key="1">
    <citation type="journal article" date="2007" name="Nature">
        <title>Evolution of genes and genomes on the Drosophila phylogeny.</title>
        <authorList>
            <consortium name="Drosophila 12 Genomes Consortium"/>
            <person name="Clark A.G."/>
            <person name="Eisen M.B."/>
            <person name="Smith D.R."/>
            <person name="Bergman C.M."/>
            <person name="Oliver B."/>
            <person name="Markow T.A."/>
            <person name="Kaufman T.C."/>
            <person name="Kellis M."/>
            <person name="Gelbart W."/>
            <person name="Iyer V.N."/>
            <person name="Pollard D.A."/>
            <person name="Sackton T.B."/>
            <person name="Larracuente A.M."/>
            <person name="Singh N.D."/>
            <person name="Abad J.P."/>
            <person name="Abt D.N."/>
            <person name="Adryan B."/>
            <person name="Aguade M."/>
            <person name="Akashi H."/>
            <person name="Anderson W.W."/>
            <person name="Aquadro C.F."/>
            <person name="Ardell D.H."/>
            <person name="Arguello R."/>
            <person name="Artieri C.G."/>
            <person name="Barbash D.A."/>
            <person name="Barker D."/>
            <person name="Barsanti P."/>
            <person name="Batterham P."/>
            <person name="Batzoglou S."/>
            <person name="Begun D."/>
            <person name="Bhutkar A."/>
            <person name="Blanco E."/>
            <person name="Bosak S.A."/>
            <person name="Bradley R.K."/>
            <person name="Brand A.D."/>
            <person name="Brent M.R."/>
            <person name="Brooks A.N."/>
            <person name="Brown R.H."/>
            <person name="Butlin R.K."/>
            <person name="Caggese C."/>
            <person name="Calvi B.R."/>
            <person name="Bernardo de Carvalho A."/>
            <person name="Caspi A."/>
            <person name="Castrezana S."/>
            <person name="Celniker S.E."/>
            <person name="Chang J.L."/>
            <person name="Chapple C."/>
            <person name="Chatterji S."/>
            <person name="Chinwalla A."/>
            <person name="Civetta A."/>
            <person name="Clifton S.W."/>
            <person name="Comeron J.M."/>
            <person name="Costello J.C."/>
            <person name="Coyne J.A."/>
            <person name="Daub J."/>
            <person name="David R.G."/>
            <person name="Delcher A.L."/>
            <person name="Delehaunty K."/>
            <person name="Do C.B."/>
            <person name="Ebling H."/>
            <person name="Edwards K."/>
            <person name="Eickbush T."/>
            <person name="Evans J.D."/>
            <person name="Filipski A."/>
            <person name="Findeiss S."/>
            <person name="Freyhult E."/>
            <person name="Fulton L."/>
            <person name="Fulton R."/>
            <person name="Garcia A.C."/>
            <person name="Gardiner A."/>
            <person name="Garfield D.A."/>
            <person name="Garvin B.E."/>
            <person name="Gibson G."/>
            <person name="Gilbert D."/>
            <person name="Gnerre S."/>
            <person name="Godfrey J."/>
            <person name="Good R."/>
            <person name="Gotea V."/>
            <person name="Gravely B."/>
            <person name="Greenberg A.J."/>
            <person name="Griffiths-Jones S."/>
            <person name="Gross S."/>
            <person name="Guigo R."/>
            <person name="Gustafson E.A."/>
            <person name="Haerty W."/>
            <person name="Hahn M.W."/>
            <person name="Halligan D.L."/>
            <person name="Halpern A.L."/>
            <person name="Halter G.M."/>
            <person name="Han M.V."/>
            <person name="Heger A."/>
            <person name="Hillier L."/>
            <person name="Hinrichs A.S."/>
            <person name="Holmes I."/>
            <person name="Hoskins R.A."/>
            <person name="Hubisz M.J."/>
            <person name="Hultmark D."/>
            <person name="Huntley M.A."/>
            <person name="Jaffe D.B."/>
            <person name="Jagadeeshan S."/>
            <person name="Jeck W.R."/>
            <person name="Johnson J."/>
            <person name="Jones C.D."/>
            <person name="Jordan W.C."/>
            <person name="Karpen G.H."/>
            <person name="Kataoka E."/>
            <person name="Keightley P.D."/>
            <person name="Kheradpour P."/>
            <person name="Kirkness E.F."/>
            <person name="Koerich L.B."/>
            <person name="Kristiansen K."/>
            <person name="Kudrna D."/>
            <person name="Kulathinal R.J."/>
            <person name="Kumar S."/>
            <person name="Kwok R."/>
            <person name="Lander E."/>
            <person name="Langley C.H."/>
            <person name="Lapoint R."/>
            <person name="Lazzaro B.P."/>
            <person name="Lee S.J."/>
            <person name="Levesque L."/>
            <person name="Li R."/>
            <person name="Lin C.F."/>
            <person name="Lin M.F."/>
            <person name="Lindblad-Toh K."/>
            <person name="Llopart A."/>
            <person name="Long M."/>
            <person name="Low L."/>
            <person name="Lozovsky E."/>
            <person name="Lu J."/>
            <person name="Luo M."/>
            <person name="Machado C.A."/>
            <person name="Makalowski W."/>
            <person name="Marzo M."/>
            <person name="Matsuda M."/>
            <person name="Matzkin L."/>
            <person name="McAllister B."/>
            <person name="McBride C.S."/>
            <person name="McKernan B."/>
            <person name="McKernan K."/>
            <person name="Mendez-Lago M."/>
            <person name="Minx P."/>
            <person name="Mollenhauer M.U."/>
            <person name="Montooth K."/>
            <person name="Mount S.M."/>
            <person name="Mu X."/>
            <person name="Myers E."/>
            <person name="Negre B."/>
            <person name="Newfeld S."/>
            <person name="Nielsen R."/>
            <person name="Noor M.A."/>
            <person name="O'Grady P."/>
            <person name="Pachter L."/>
            <person name="Papaceit M."/>
            <person name="Parisi M.J."/>
            <person name="Parisi M."/>
            <person name="Parts L."/>
            <person name="Pedersen J.S."/>
            <person name="Pesole G."/>
            <person name="Phillippy A.M."/>
            <person name="Ponting C.P."/>
            <person name="Pop M."/>
            <person name="Porcelli D."/>
            <person name="Powell J.R."/>
            <person name="Prohaska S."/>
            <person name="Pruitt K."/>
            <person name="Puig M."/>
            <person name="Quesneville H."/>
            <person name="Ram K.R."/>
            <person name="Rand D."/>
            <person name="Rasmussen M.D."/>
            <person name="Reed L.K."/>
            <person name="Reenan R."/>
            <person name="Reily A."/>
            <person name="Remington K.A."/>
            <person name="Rieger T.T."/>
            <person name="Ritchie M.G."/>
            <person name="Robin C."/>
            <person name="Rogers Y.H."/>
            <person name="Rohde C."/>
            <person name="Rozas J."/>
            <person name="Rubenfield M.J."/>
            <person name="Ruiz A."/>
            <person name="Russo S."/>
            <person name="Salzberg S.L."/>
            <person name="Sanchez-Gracia A."/>
            <person name="Saranga D.J."/>
            <person name="Sato H."/>
            <person name="Schaeffer S.W."/>
            <person name="Schatz M.C."/>
            <person name="Schlenke T."/>
            <person name="Schwartz R."/>
            <person name="Segarra C."/>
            <person name="Singh R.S."/>
            <person name="Sirot L."/>
            <person name="Sirota M."/>
            <person name="Sisneros N.B."/>
            <person name="Smith C.D."/>
            <person name="Smith T.F."/>
            <person name="Spieth J."/>
            <person name="Stage D.E."/>
            <person name="Stark A."/>
            <person name="Stephan W."/>
            <person name="Strausberg R.L."/>
            <person name="Strempel S."/>
            <person name="Sturgill D."/>
            <person name="Sutton G."/>
            <person name="Sutton G.G."/>
            <person name="Tao W."/>
            <person name="Teichmann S."/>
            <person name="Tobari Y.N."/>
            <person name="Tomimura Y."/>
            <person name="Tsolas J.M."/>
            <person name="Valente V.L."/>
            <person name="Venter E."/>
            <person name="Venter J.C."/>
            <person name="Vicario S."/>
            <person name="Vieira F.G."/>
            <person name="Vilella A.J."/>
            <person name="Villasante A."/>
            <person name="Walenz B."/>
            <person name="Wang J."/>
            <person name="Wasserman M."/>
            <person name="Watts T."/>
            <person name="Wilson D."/>
            <person name="Wilson R.K."/>
            <person name="Wing R.A."/>
            <person name="Wolfner M.F."/>
            <person name="Wong A."/>
            <person name="Wong G.K."/>
            <person name="Wu C.I."/>
            <person name="Wu G."/>
            <person name="Yamamoto D."/>
            <person name="Yang H.P."/>
            <person name="Yang S.P."/>
            <person name="Yorke J.A."/>
            <person name="Yoshida K."/>
            <person name="Zdobnov E."/>
            <person name="Zhang P."/>
            <person name="Zhang Y."/>
            <person name="Zimin A.V."/>
            <person name="Baldwin J."/>
            <person name="Abdouelleil A."/>
            <person name="Abdulkadir J."/>
            <person name="Abebe A."/>
            <person name="Abera B."/>
            <person name="Abreu J."/>
            <person name="Acer S.C."/>
            <person name="Aftuck L."/>
            <person name="Alexander A."/>
            <person name="An P."/>
            <person name="Anderson E."/>
            <person name="Anderson S."/>
            <person name="Arachi H."/>
            <person name="Azer M."/>
            <person name="Bachantsang P."/>
            <person name="Barry A."/>
            <person name="Bayul T."/>
            <person name="Berlin A."/>
            <person name="Bessette D."/>
            <person name="Bloom T."/>
            <person name="Blye J."/>
            <person name="Boguslavskiy L."/>
            <person name="Bonnet C."/>
            <person name="Boukhgalter B."/>
            <person name="Bourzgui I."/>
            <person name="Brown A."/>
            <person name="Cahill P."/>
            <person name="Channer S."/>
            <person name="Cheshatsang Y."/>
            <person name="Chuda L."/>
            <person name="Citroen M."/>
            <person name="Collymore A."/>
            <person name="Cooke P."/>
            <person name="Costello M."/>
            <person name="D'Aco K."/>
            <person name="Daza R."/>
            <person name="De Haan G."/>
            <person name="DeGray S."/>
            <person name="DeMaso C."/>
            <person name="Dhargay N."/>
            <person name="Dooley K."/>
            <person name="Dooley E."/>
            <person name="Doricent M."/>
            <person name="Dorje P."/>
            <person name="Dorjee K."/>
            <person name="Dupes A."/>
            <person name="Elong R."/>
            <person name="Falk J."/>
            <person name="Farina A."/>
            <person name="Faro S."/>
            <person name="Ferguson D."/>
            <person name="Fisher S."/>
            <person name="Foley C.D."/>
            <person name="Franke A."/>
            <person name="Friedrich D."/>
            <person name="Gadbois L."/>
            <person name="Gearin G."/>
            <person name="Gearin C.R."/>
            <person name="Giannoukos G."/>
            <person name="Goode T."/>
            <person name="Graham J."/>
            <person name="Grandbois E."/>
            <person name="Grewal S."/>
            <person name="Gyaltsen K."/>
            <person name="Hafez N."/>
            <person name="Hagos B."/>
            <person name="Hall J."/>
            <person name="Henson C."/>
            <person name="Hollinger A."/>
            <person name="Honan T."/>
            <person name="Huard M.D."/>
            <person name="Hughes L."/>
            <person name="Hurhula B."/>
            <person name="Husby M.E."/>
            <person name="Kamat A."/>
            <person name="Kanga B."/>
            <person name="Kashin S."/>
            <person name="Khazanovich D."/>
            <person name="Kisner P."/>
            <person name="Lance K."/>
            <person name="Lara M."/>
            <person name="Lee W."/>
            <person name="Lennon N."/>
            <person name="Letendre F."/>
            <person name="LeVine R."/>
            <person name="Lipovsky A."/>
            <person name="Liu X."/>
            <person name="Liu J."/>
            <person name="Liu S."/>
            <person name="Lokyitsang T."/>
            <person name="Lokyitsang Y."/>
            <person name="Lubonja R."/>
            <person name="Lui A."/>
            <person name="MacDonald P."/>
            <person name="Magnisalis V."/>
            <person name="Maru K."/>
            <person name="Matthews C."/>
            <person name="McCusker W."/>
            <person name="McDonough S."/>
            <person name="Mehta T."/>
            <person name="Meldrim J."/>
            <person name="Meneus L."/>
            <person name="Mihai O."/>
            <person name="Mihalev A."/>
            <person name="Mihova T."/>
            <person name="Mittelman R."/>
            <person name="Mlenga V."/>
            <person name="Montmayeur A."/>
            <person name="Mulrain L."/>
            <person name="Navidi A."/>
            <person name="Naylor J."/>
            <person name="Negash T."/>
            <person name="Nguyen T."/>
            <person name="Nguyen N."/>
            <person name="Nicol R."/>
            <person name="Norbu C."/>
            <person name="Norbu N."/>
            <person name="Novod N."/>
            <person name="O'Neill B."/>
            <person name="Osman S."/>
            <person name="Markiewicz E."/>
            <person name="Oyono O.L."/>
            <person name="Patti C."/>
            <person name="Phunkhang P."/>
            <person name="Pierre F."/>
            <person name="Priest M."/>
            <person name="Raghuraman S."/>
            <person name="Rege F."/>
            <person name="Reyes R."/>
            <person name="Rise C."/>
            <person name="Rogov P."/>
            <person name="Ross K."/>
            <person name="Ryan E."/>
            <person name="Settipalli S."/>
            <person name="Shea T."/>
            <person name="Sherpa N."/>
            <person name="Shi L."/>
            <person name="Shih D."/>
            <person name="Sparrow T."/>
            <person name="Spaulding J."/>
            <person name="Stalker J."/>
            <person name="Stange-Thomann N."/>
            <person name="Stavropoulos S."/>
            <person name="Stone C."/>
            <person name="Strader C."/>
            <person name="Tesfaye S."/>
            <person name="Thomson T."/>
            <person name="Thoulutsang Y."/>
            <person name="Thoulutsang D."/>
            <person name="Topham K."/>
            <person name="Topping I."/>
            <person name="Tsamla T."/>
            <person name="Vassiliev H."/>
            <person name="Vo A."/>
            <person name="Wangchuk T."/>
            <person name="Wangdi T."/>
            <person name="Weiand M."/>
            <person name="Wilkinson J."/>
            <person name="Wilson A."/>
            <person name="Yadav S."/>
            <person name="Young G."/>
            <person name="Yu Q."/>
            <person name="Zembek L."/>
            <person name="Zhong D."/>
            <person name="Zimmer A."/>
            <person name="Zwirko Z."/>
            <person name="Jaffe D.B."/>
            <person name="Alvarez P."/>
            <person name="Brockman W."/>
            <person name="Butler J."/>
            <person name="Chin C."/>
            <person name="Gnerre S."/>
            <person name="Grabherr M."/>
            <person name="Kleber M."/>
            <person name="Mauceli E."/>
            <person name="MacCallum I."/>
        </authorList>
    </citation>
    <scope>NUCLEOTIDE SEQUENCE [LARGE SCALE GENOMIC DNA]</scope>
    <source>
        <strain evidence="2">Tucson 15010-1051.87</strain>
    </source>
</reference>
<accession>B4LV92</accession>
<dbReference type="EMBL" id="CH940649">
    <property type="protein sequence ID" value="EDW64352.1"/>
    <property type="molecule type" value="Genomic_DNA"/>
</dbReference>
<dbReference type="SMART" id="SM00367">
    <property type="entry name" value="LRR_CC"/>
    <property type="match status" value="3"/>
</dbReference>
<organism evidence="1 2">
    <name type="scientific">Drosophila virilis</name>
    <name type="common">Fruit fly</name>
    <dbReference type="NCBI Taxonomy" id="7244"/>
    <lineage>
        <taxon>Eukaryota</taxon>
        <taxon>Metazoa</taxon>
        <taxon>Ecdysozoa</taxon>
        <taxon>Arthropoda</taxon>
        <taxon>Hexapoda</taxon>
        <taxon>Insecta</taxon>
        <taxon>Pterygota</taxon>
        <taxon>Neoptera</taxon>
        <taxon>Endopterygota</taxon>
        <taxon>Diptera</taxon>
        <taxon>Brachycera</taxon>
        <taxon>Muscomorpha</taxon>
        <taxon>Ephydroidea</taxon>
        <taxon>Drosophilidae</taxon>
        <taxon>Drosophila</taxon>
    </lineage>
</organism>